<dbReference type="Proteomes" id="UP000553442">
    <property type="component" value="Unassembled WGS sequence"/>
</dbReference>
<keyword evidence="1" id="KW-0175">Coiled coil</keyword>
<keyword evidence="4" id="KW-1185">Reference proteome</keyword>
<sequence length="928" mass="105166">MSGLLRRLFAPRWQHPDPAVRRQAIPRLDPAREEHRQALERLALDDDAEVRSAALARLDDPARLMALLDAAPASAELSRRLVELLSGRQGSLELGARIALVERLASPDLLAEIALQGDNQQLRLAALERLDDEEALIRQACDNGIAAVRHAAAARVQSEAGLARLAQSARRDRQVMRQARERLNRIRADAASLAAARERREALLADLERHASAPWEPLYAGRFRHLMREWSSLEDLPDAGQERRYQDACLRCRKVIGDHEAHQRSREAAHQRREDADQTREALVEALEESLDALTRSDGITDQDIASLRAQKQLLDNRWQALSDQHLPDEALRKRYDKARRGFDRLSQAWVRLEERAGEIERALHDGDDERLQALVEAVGWPEGLAPSPLLQRARTHLARESEATNGDDLEARLARFVDELDQFERLLESGAFKGASRLHQRLRQAAERLPDRQLQPHEARLKRLGARLAELRDWRGFVAGPKRDQLCQAIEALADEAGASDGALDRRHRQLVKEWKSLGDAAANREQSARFRAASDRIHDRLAPWRTRLDEERQRNLATRETLCEQLETLLAQPAEEADPDALRHIRDKAREQWRHASPVPRDQAEAIGRRFGRIRHELQALIDQRAHAIATAKRELIDEARGLLEQPLPAARRADQAKALQRRWRELGRAPKGEEQALWREFRGLCDQIFASREAERDDRAQRARERLEAMQALIDRLDAWHPASSDDQAVLDAAIRDAAALEPLPTGRRTEGMRRRWSGIVRARRERLERLAVIDEVEGWRAVQPLLAEHLAADADSLAGEASRDVGLPEGLSLAEDMRGAHARRNAARLEPSSPSEVAERLARVRVHLSLLAVGRVSHRDDPLRLAIQVERLNENLGRELSRAEEVRGVLRELLATGPVSPELWAHEVGELDRLLEHLTRLPPP</sequence>
<feature type="coiled-coil region" evidence="1">
    <location>
        <begin position="176"/>
        <end position="213"/>
    </location>
</feature>
<evidence type="ECO:0000313" key="3">
    <source>
        <dbReference type="EMBL" id="MBB3332020.1"/>
    </source>
</evidence>
<name>A0A7W5K547_9GAMM</name>
<dbReference type="InterPro" id="IPR007139">
    <property type="entry name" value="DUF349"/>
</dbReference>
<evidence type="ECO:0008006" key="5">
    <source>
        <dbReference type="Google" id="ProtNLM"/>
    </source>
</evidence>
<organism evidence="3 4">
    <name type="scientific">Halomonas campaniensis</name>
    <dbReference type="NCBI Taxonomy" id="213554"/>
    <lineage>
        <taxon>Bacteria</taxon>
        <taxon>Pseudomonadati</taxon>
        <taxon>Pseudomonadota</taxon>
        <taxon>Gammaproteobacteria</taxon>
        <taxon>Oceanospirillales</taxon>
        <taxon>Halomonadaceae</taxon>
        <taxon>Halomonas</taxon>
    </lineage>
</organism>
<accession>A0A7W5K547</accession>
<dbReference type="RefSeq" id="WP_183333175.1">
    <property type="nucleotide sequence ID" value="NZ_JACHZF010000022.1"/>
</dbReference>
<comment type="caution">
    <text evidence="3">The sequence shown here is derived from an EMBL/GenBank/DDBJ whole genome shotgun (WGS) entry which is preliminary data.</text>
</comment>
<evidence type="ECO:0000256" key="2">
    <source>
        <dbReference type="SAM" id="MobiDB-lite"/>
    </source>
</evidence>
<reference evidence="3 4" key="1">
    <citation type="submission" date="2020-08" db="EMBL/GenBank/DDBJ databases">
        <title>Genomic Encyclopedia of Archaeal and Bacterial Type Strains, Phase II (KMG-II): from individual species to whole genera.</title>
        <authorList>
            <person name="Goeker M."/>
        </authorList>
    </citation>
    <scope>NUCLEOTIDE SEQUENCE [LARGE SCALE GENOMIC DNA]</scope>
    <source>
        <strain evidence="3 4">5AG</strain>
    </source>
</reference>
<dbReference type="Pfam" id="PF03993">
    <property type="entry name" value="DUF349"/>
    <property type="match status" value="3"/>
</dbReference>
<protein>
    <recommendedName>
        <fullName evidence="5">DUF349 domain-containing protein</fullName>
    </recommendedName>
</protein>
<feature type="region of interest" description="Disordered" evidence="2">
    <location>
        <begin position="260"/>
        <end position="280"/>
    </location>
</feature>
<evidence type="ECO:0000313" key="4">
    <source>
        <dbReference type="Proteomes" id="UP000553442"/>
    </source>
</evidence>
<evidence type="ECO:0000256" key="1">
    <source>
        <dbReference type="SAM" id="Coils"/>
    </source>
</evidence>
<gene>
    <name evidence="3" type="ORF">BDK63_002911</name>
</gene>
<dbReference type="EMBL" id="JACHZF010000022">
    <property type="protein sequence ID" value="MBB3332020.1"/>
    <property type="molecule type" value="Genomic_DNA"/>
</dbReference>
<dbReference type="AlphaFoldDB" id="A0A7W5K547"/>
<proteinExistence type="predicted"/>